<dbReference type="GO" id="GO:0007234">
    <property type="term" value="P:osmosensory signaling via phosphorelay pathway"/>
    <property type="evidence" value="ECO:0007669"/>
    <property type="project" value="UniProtKB-ARBA"/>
</dbReference>
<dbReference type="SUPFAM" id="SSF55874">
    <property type="entry name" value="ATPase domain of HSP90 chaperone/DNA topoisomerase II/histidine kinase"/>
    <property type="match status" value="2"/>
</dbReference>
<name>A0A0V1Q2N5_9ASCO</name>
<dbReference type="FunFam" id="3.40.50.2300:FF:000289">
    <property type="entry name" value="Osmosensing histidine protein kinase SLN1"/>
    <property type="match status" value="1"/>
</dbReference>
<dbReference type="PROSITE" id="PS50109">
    <property type="entry name" value="HIS_KIN"/>
    <property type="match status" value="1"/>
</dbReference>
<dbReference type="PRINTS" id="PR00344">
    <property type="entry name" value="BCTRLSENSOR"/>
</dbReference>
<dbReference type="FunFam" id="1.10.287.130:FF:000004">
    <property type="entry name" value="Ethylene receptor 1"/>
    <property type="match status" value="1"/>
</dbReference>
<keyword evidence="15" id="KW-0175">Coiled coil</keyword>
<feature type="modified residue" description="4-aspartylphosphate" evidence="14">
    <location>
        <position position="1154"/>
    </location>
</feature>
<feature type="domain" description="Histidine kinase" evidence="18">
    <location>
        <begin position="495"/>
        <end position="922"/>
    </location>
</feature>
<evidence type="ECO:0000256" key="10">
    <source>
        <dbReference type="ARBA" id="ARBA00022989"/>
    </source>
</evidence>
<dbReference type="InterPro" id="IPR003594">
    <property type="entry name" value="HATPase_dom"/>
</dbReference>
<keyword evidence="8" id="KW-0418">Kinase</keyword>
<sequence length="1230" mass="136736">MKRLKIGIRPQLIILVCFSSLFSLLILGIVTGVYFSSNLSDLRAERLEVISQLKTTQVKQSVEYVFYQVYWLTTKEDIYAPLSSYRAGNNTKSIFAGSTVALDQFLASSELFSAAKLYNLDLDVMSESFNNVSIVSNSTMDNLFPLDKPDTKQHFSSTGNLDETRYISGPQSNSTDPDSAYFMGITLPVYANSSILLTEPLIAGYMTIIANAKNIQIAINDTNTNDGTGDYTVALIRPTFANSSSSDPIGFQTIFPVNRDGLLPNRNYSIDSAPLVEEALLKSAGSSTKVKSYNGKSVAIGYTQIQLDPQSYWTVIVEQPRSEFLTPVIKLRNIIIGVVIGTGVFMCLITFPLAVWFVRPITKLKEATESITRSKKKKNVNERGLTDSPSVPPSYSAIHPNSGASSKRNSVISDVTNTSSVYSTAIRLPTKISNSKKFFKDELTELSEAFNIMTEELDKQYTHLEDRVKIRTRELEALKIEAESANEAKTVFIANISHELRTPLNGILGMTAIAMDENDHTRIQESLRLIYRSGELLLHILTELLTYSKNTLNRSKLEKSNFQILEVVYQVQSIFSKLAMDQRVNLNILLKPDIIRKLVLYGDSNRIIQIVMNLVSNSLKFTPVDGTVDVSFKLLGEYDQINSEKEQHKKVLILRNTKKFTDDDPGMTKRANTDNDIVNPDTSDEYKEKYSSNKSSTFSGRDKTFDTNNDSSSILTLSTAEYENTIFNAQFKQNIVPNQRGLSSISTKSNFEDNTRHELTIQDIDDVRLANRNEAVGVNAFNEESSIESSKIDGHSRSYMTAISRNVTGELPHQNASISSSFSTDEVIKEDKVYKIKKLYEPKTWAIQIEVADTGPGIEPAMQEKVFDPFIQGDQTLSRSYGGTGLGLSICRQLAEMMNGTLTLKSTVGLGSTFTFIVPLPQSGEIIVDEEDMAQFCEDEFNPKSRVNRKVAFDIEQENDNFNTTNTSSLSSNAVNLAKGNGYDNSCNSDYFLGIKEGIEVKYQRGNSLDTTENQSGPDNEGDTNNQTLNRNSMNFINGSSSGTTTPNPNKKRNLEVPGMNEFEKPHLFTKTSTGTASSLGIERTISSNSIVDELSDLRILVAEDNLVNQEVIRRMLKLEGFSNVTMACNGAEAIELVKETDQESCSFDLILMDVQMPKIDGLLATKRIRNDLLYDNPIIALTAFADEANVKECLNCGMSGFLAKPIRRSNLRKVITEFCPSFQPNGAKA</sequence>
<dbReference type="CDD" id="cd17546">
    <property type="entry name" value="REC_hyHK_CKI1_RcsC-like"/>
    <property type="match status" value="1"/>
</dbReference>
<keyword evidence="13" id="KW-0325">Glycoprotein</keyword>
<dbReference type="AlphaFoldDB" id="A0A0V1Q2N5"/>
<dbReference type="SUPFAM" id="SSF47384">
    <property type="entry name" value="Homodimeric domain of signal transducing histidine kinase"/>
    <property type="match status" value="1"/>
</dbReference>
<dbReference type="PANTHER" id="PTHR43047:SF72">
    <property type="entry name" value="OSMOSENSING HISTIDINE PROTEIN KINASE SLN1"/>
    <property type="match status" value="1"/>
</dbReference>
<keyword evidence="9" id="KW-0067">ATP-binding</keyword>
<evidence type="ECO:0000256" key="17">
    <source>
        <dbReference type="SAM" id="Phobius"/>
    </source>
</evidence>
<dbReference type="Gene3D" id="3.30.565.10">
    <property type="entry name" value="Histidine kinase-like ATPase, C-terminal domain"/>
    <property type="match status" value="2"/>
</dbReference>
<evidence type="ECO:0000259" key="18">
    <source>
        <dbReference type="PROSITE" id="PS50109"/>
    </source>
</evidence>
<dbReference type="InterPro" id="IPR036097">
    <property type="entry name" value="HisK_dim/P_sf"/>
</dbReference>
<feature type="region of interest" description="Disordered" evidence="16">
    <location>
        <begin position="663"/>
        <end position="705"/>
    </location>
</feature>
<feature type="transmembrane region" description="Helical" evidence="17">
    <location>
        <begin position="334"/>
        <end position="358"/>
    </location>
</feature>
<protein>
    <recommendedName>
        <fullName evidence="3">histidine kinase</fullName>
        <ecNumber evidence="3">2.7.13.3</ecNumber>
    </recommendedName>
</protein>
<proteinExistence type="predicted"/>
<evidence type="ECO:0000256" key="11">
    <source>
        <dbReference type="ARBA" id="ARBA00023012"/>
    </source>
</evidence>
<comment type="catalytic activity">
    <reaction evidence="1">
        <text>ATP + protein L-histidine = ADP + protein N-phospho-L-histidine.</text>
        <dbReference type="EC" id="2.7.13.3"/>
    </reaction>
</comment>
<evidence type="ECO:0000256" key="12">
    <source>
        <dbReference type="ARBA" id="ARBA00023136"/>
    </source>
</evidence>
<feature type="compositionally biased region" description="Polar residues" evidence="16">
    <location>
        <begin position="1008"/>
        <end position="1049"/>
    </location>
</feature>
<feature type="region of interest" description="Disordered" evidence="16">
    <location>
        <begin position="372"/>
        <end position="409"/>
    </location>
</feature>
<dbReference type="SUPFAM" id="SSF52172">
    <property type="entry name" value="CheY-like"/>
    <property type="match status" value="1"/>
</dbReference>
<dbReference type="GO" id="GO:1900445">
    <property type="term" value="P:positive regulation of filamentous growth of a population of unicellular organisms in response to biotic stimulus"/>
    <property type="evidence" value="ECO:0007669"/>
    <property type="project" value="UniProtKB-ARBA"/>
</dbReference>
<dbReference type="InterPro" id="IPR004358">
    <property type="entry name" value="Sig_transdc_His_kin-like_C"/>
</dbReference>
<comment type="caution">
    <text evidence="20">The sequence shown here is derived from an EMBL/GenBank/DDBJ whole genome shotgun (WGS) entry which is preliminary data.</text>
</comment>
<keyword evidence="12 17" id="KW-0472">Membrane</keyword>
<feature type="region of interest" description="Disordered" evidence="16">
    <location>
        <begin position="154"/>
        <end position="173"/>
    </location>
</feature>
<dbReference type="SMART" id="SM00388">
    <property type="entry name" value="HisKA"/>
    <property type="match status" value="1"/>
</dbReference>
<keyword evidence="4 14" id="KW-0597">Phosphoprotein</keyword>
<dbReference type="Pfam" id="PF00072">
    <property type="entry name" value="Response_reg"/>
    <property type="match status" value="1"/>
</dbReference>
<dbReference type="SMART" id="SM00387">
    <property type="entry name" value="HATPase_c"/>
    <property type="match status" value="1"/>
</dbReference>
<organism evidence="20 21">
    <name type="scientific">Debaryomyces fabryi</name>
    <dbReference type="NCBI Taxonomy" id="58627"/>
    <lineage>
        <taxon>Eukaryota</taxon>
        <taxon>Fungi</taxon>
        <taxon>Dikarya</taxon>
        <taxon>Ascomycota</taxon>
        <taxon>Saccharomycotina</taxon>
        <taxon>Pichiomycetes</taxon>
        <taxon>Debaryomycetaceae</taxon>
        <taxon>Debaryomyces</taxon>
    </lineage>
</organism>
<keyword evidence="6 17" id="KW-0812">Transmembrane</keyword>
<dbReference type="InterPro" id="IPR011006">
    <property type="entry name" value="CheY-like_superfamily"/>
</dbReference>
<evidence type="ECO:0000256" key="13">
    <source>
        <dbReference type="ARBA" id="ARBA00023180"/>
    </source>
</evidence>
<dbReference type="CDD" id="cd00082">
    <property type="entry name" value="HisKA"/>
    <property type="match status" value="1"/>
</dbReference>
<keyword evidence="10 17" id="KW-1133">Transmembrane helix</keyword>
<dbReference type="PROSITE" id="PS50110">
    <property type="entry name" value="RESPONSE_REGULATORY"/>
    <property type="match status" value="1"/>
</dbReference>
<keyword evidence="11" id="KW-0902">Two-component regulatory system</keyword>
<dbReference type="Pfam" id="PF02518">
    <property type="entry name" value="HATPase_c"/>
    <property type="match status" value="1"/>
</dbReference>
<dbReference type="PANTHER" id="PTHR43047">
    <property type="entry name" value="TWO-COMPONENT HISTIDINE PROTEIN KINASE"/>
    <property type="match status" value="1"/>
</dbReference>
<evidence type="ECO:0000256" key="3">
    <source>
        <dbReference type="ARBA" id="ARBA00012438"/>
    </source>
</evidence>
<dbReference type="RefSeq" id="XP_015468897.1">
    <property type="nucleotide sequence ID" value="XM_015610222.1"/>
</dbReference>
<dbReference type="OrthoDB" id="60033at2759"/>
<evidence type="ECO:0000256" key="14">
    <source>
        <dbReference type="PROSITE-ProRule" id="PRU00169"/>
    </source>
</evidence>
<accession>A0A0V1Q2N5</accession>
<keyword evidence="7" id="KW-0547">Nucleotide-binding</keyword>
<dbReference type="InterPro" id="IPR003661">
    <property type="entry name" value="HisK_dim/P_dom"/>
</dbReference>
<dbReference type="GO" id="GO:0036180">
    <property type="term" value="P:filamentous growth of a population of unicellular organisms in response to biotic stimulus"/>
    <property type="evidence" value="ECO:0007669"/>
    <property type="project" value="UniProtKB-ARBA"/>
</dbReference>
<evidence type="ECO:0000256" key="15">
    <source>
        <dbReference type="SAM" id="Coils"/>
    </source>
</evidence>
<dbReference type="InterPro" id="IPR036890">
    <property type="entry name" value="HATPase_C_sf"/>
</dbReference>
<feature type="transmembrane region" description="Helical" evidence="17">
    <location>
        <begin position="12"/>
        <end position="35"/>
    </location>
</feature>
<comment type="subcellular location">
    <subcellularLocation>
        <location evidence="2">Membrane</location>
    </subcellularLocation>
</comment>
<dbReference type="InterPro" id="IPR005467">
    <property type="entry name" value="His_kinase_dom"/>
</dbReference>
<dbReference type="Gene3D" id="3.40.50.2300">
    <property type="match status" value="1"/>
</dbReference>
<keyword evidence="5" id="KW-0808">Transferase</keyword>
<dbReference type="GO" id="GO:0000155">
    <property type="term" value="F:phosphorelay sensor kinase activity"/>
    <property type="evidence" value="ECO:0007669"/>
    <property type="project" value="InterPro"/>
</dbReference>
<feature type="coiled-coil region" evidence="15">
    <location>
        <begin position="461"/>
        <end position="488"/>
    </location>
</feature>
<feature type="region of interest" description="Disordered" evidence="16">
    <location>
        <begin position="1008"/>
        <end position="1053"/>
    </location>
</feature>
<dbReference type="InterPro" id="IPR001789">
    <property type="entry name" value="Sig_transdc_resp-reg_receiver"/>
</dbReference>
<evidence type="ECO:0000256" key="7">
    <source>
        <dbReference type="ARBA" id="ARBA00022741"/>
    </source>
</evidence>
<gene>
    <name evidence="20" type="ORF">AC631_01392</name>
</gene>
<evidence type="ECO:0000256" key="9">
    <source>
        <dbReference type="ARBA" id="ARBA00022840"/>
    </source>
</evidence>
<evidence type="ECO:0000256" key="1">
    <source>
        <dbReference type="ARBA" id="ARBA00000085"/>
    </source>
</evidence>
<evidence type="ECO:0000256" key="6">
    <source>
        <dbReference type="ARBA" id="ARBA00022692"/>
    </source>
</evidence>
<dbReference type="GO" id="GO:0005886">
    <property type="term" value="C:plasma membrane"/>
    <property type="evidence" value="ECO:0007669"/>
    <property type="project" value="UniProtKB-ARBA"/>
</dbReference>
<evidence type="ECO:0000256" key="8">
    <source>
        <dbReference type="ARBA" id="ARBA00022777"/>
    </source>
</evidence>
<dbReference type="Proteomes" id="UP000054251">
    <property type="component" value="Unassembled WGS sequence"/>
</dbReference>
<dbReference type="Pfam" id="PF00512">
    <property type="entry name" value="HisKA"/>
    <property type="match status" value="1"/>
</dbReference>
<dbReference type="GO" id="GO:0005524">
    <property type="term" value="F:ATP binding"/>
    <property type="evidence" value="ECO:0007669"/>
    <property type="project" value="UniProtKB-KW"/>
</dbReference>
<evidence type="ECO:0000256" key="5">
    <source>
        <dbReference type="ARBA" id="ARBA00022679"/>
    </source>
</evidence>
<dbReference type="GeneID" id="26838401"/>
<evidence type="ECO:0000256" key="4">
    <source>
        <dbReference type="ARBA" id="ARBA00022553"/>
    </source>
</evidence>
<evidence type="ECO:0000256" key="2">
    <source>
        <dbReference type="ARBA" id="ARBA00004370"/>
    </source>
</evidence>
<dbReference type="SMART" id="SM00448">
    <property type="entry name" value="REC"/>
    <property type="match status" value="1"/>
</dbReference>
<evidence type="ECO:0000256" key="16">
    <source>
        <dbReference type="SAM" id="MobiDB-lite"/>
    </source>
</evidence>
<dbReference type="Gene3D" id="1.10.287.130">
    <property type="match status" value="1"/>
</dbReference>
<dbReference type="GO" id="GO:0009927">
    <property type="term" value="F:histidine phosphotransfer kinase activity"/>
    <property type="evidence" value="ECO:0007669"/>
    <property type="project" value="TreeGrafter"/>
</dbReference>
<feature type="domain" description="Response regulatory" evidence="19">
    <location>
        <begin position="1099"/>
        <end position="1220"/>
    </location>
</feature>
<evidence type="ECO:0000259" key="19">
    <source>
        <dbReference type="PROSITE" id="PS50110"/>
    </source>
</evidence>
<evidence type="ECO:0000313" key="21">
    <source>
        <dbReference type="Proteomes" id="UP000054251"/>
    </source>
</evidence>
<keyword evidence="21" id="KW-1185">Reference proteome</keyword>
<dbReference type="EC" id="2.7.13.3" evidence="3"/>
<dbReference type="EMBL" id="LMYN01000019">
    <property type="protein sequence ID" value="KSA02795.1"/>
    <property type="molecule type" value="Genomic_DNA"/>
</dbReference>
<evidence type="ECO:0000313" key="20">
    <source>
        <dbReference type="EMBL" id="KSA02795.1"/>
    </source>
</evidence>
<reference evidence="20 21" key="1">
    <citation type="submission" date="2015-11" db="EMBL/GenBank/DDBJ databases">
        <title>The genome of Debaryomyces fabryi.</title>
        <authorList>
            <person name="Tafer H."/>
            <person name="Lopandic K."/>
        </authorList>
    </citation>
    <scope>NUCLEOTIDE SEQUENCE [LARGE SCALE GENOMIC DNA]</scope>
    <source>
        <strain evidence="20 21">CBS 789</strain>
    </source>
</reference>